<feature type="compositionally biased region" description="Polar residues" evidence="1">
    <location>
        <begin position="205"/>
        <end position="229"/>
    </location>
</feature>
<reference evidence="3 4" key="1">
    <citation type="journal article" date="2024" name="Commun. Biol.">
        <title>Comparative genomic analysis of thermophilic fungi reveals convergent evolutionary adaptations and gene losses.</title>
        <authorList>
            <person name="Steindorff A.S."/>
            <person name="Aguilar-Pontes M.V."/>
            <person name="Robinson A.J."/>
            <person name="Andreopoulos B."/>
            <person name="LaButti K."/>
            <person name="Kuo A."/>
            <person name="Mondo S."/>
            <person name="Riley R."/>
            <person name="Otillar R."/>
            <person name="Haridas S."/>
            <person name="Lipzen A."/>
            <person name="Grimwood J."/>
            <person name="Schmutz J."/>
            <person name="Clum A."/>
            <person name="Reid I.D."/>
            <person name="Moisan M.C."/>
            <person name="Butler G."/>
            <person name="Nguyen T.T.M."/>
            <person name="Dewar K."/>
            <person name="Conant G."/>
            <person name="Drula E."/>
            <person name="Henrissat B."/>
            <person name="Hansel C."/>
            <person name="Singer S."/>
            <person name="Hutchinson M.I."/>
            <person name="de Vries R.P."/>
            <person name="Natvig D.O."/>
            <person name="Powell A.J."/>
            <person name="Tsang A."/>
            <person name="Grigoriev I.V."/>
        </authorList>
    </citation>
    <scope>NUCLEOTIDE SEQUENCE [LARGE SCALE GENOMIC DNA]</scope>
    <source>
        <strain evidence="3 4">CBS 494.80</strain>
    </source>
</reference>
<keyword evidence="4" id="KW-1185">Reference proteome</keyword>
<comment type="caution">
    <text evidence="3">The sequence shown here is derived from an EMBL/GenBank/DDBJ whole genome shotgun (WGS) entry which is preliminary data.</text>
</comment>
<evidence type="ECO:0000256" key="1">
    <source>
        <dbReference type="SAM" id="MobiDB-lite"/>
    </source>
</evidence>
<feature type="region of interest" description="Disordered" evidence="1">
    <location>
        <begin position="246"/>
        <end position="307"/>
    </location>
</feature>
<feature type="compositionally biased region" description="Polar residues" evidence="1">
    <location>
        <begin position="152"/>
        <end position="177"/>
    </location>
</feature>
<feature type="domain" description="C2H2-type" evidence="2">
    <location>
        <begin position="327"/>
        <end position="350"/>
    </location>
</feature>
<evidence type="ECO:0000259" key="2">
    <source>
        <dbReference type="PROSITE" id="PS00028"/>
    </source>
</evidence>
<feature type="region of interest" description="Disordered" evidence="1">
    <location>
        <begin position="481"/>
        <end position="577"/>
    </location>
</feature>
<proteinExistence type="predicted"/>
<feature type="compositionally biased region" description="Acidic residues" evidence="1">
    <location>
        <begin position="548"/>
        <end position="557"/>
    </location>
</feature>
<feature type="compositionally biased region" description="Low complexity" evidence="1">
    <location>
        <begin position="90"/>
        <end position="110"/>
    </location>
</feature>
<name>A0ABR4CK24_9HELO</name>
<feature type="compositionally biased region" description="Polar residues" evidence="1">
    <location>
        <begin position="1"/>
        <end position="44"/>
    </location>
</feature>
<evidence type="ECO:0000313" key="4">
    <source>
        <dbReference type="Proteomes" id="UP001595075"/>
    </source>
</evidence>
<sequence>MPPSHGQQTTAYNNFRSPFNNEPGSTSSSGFGGAHQSSGYSSNALREASTRPGLNGSTSRPHPEPIRPSSYPKPSAPVSGTGKNGLSHRPSFFGSQSQTSSSQPRSIQPPRLILSPSPEPPSRKSDIRPQKFNSYNRGEGSSTGYGSEGPSKSQNINSGYPQKYNGSSSNHQGNLATSHRKPQSEVPRPVKAPFRASANVAHPSHYQTKYRQSNLQFSTTPNPAPSPRSSFQIVIPTSPAKFYGKSEAATSTLPKKRGRPFSKNVPVEKTPKKRGRPFATVESELRAKARASGTSTPASHTKAGRPRKIRRQVFIPQPEPLFFSFKCEWAGCQAELQNLETLRLHIHLLHKKRVDGKVLCLWGKCTVKQVVEGDNGARKIVHNYPEFKGRGEWKTHLETEHLIPFSWHMGDGPRGTDLTGKAKGIIDRAWLIDENGNQVTPSVEGQAIEEGIARDLNKARFRKMRGVDIFREKAEMKKDLKNMSGGTGMLPPQVSSDDEDEGTGVDEPEAGLEIDGMLARAIEREAVDEEDSEDFGNRGGGSQAVGLDYDEVMDSDEDGRGRDDDMDDEGDVQMVEP</sequence>
<accession>A0ABR4CK24</accession>
<evidence type="ECO:0000313" key="3">
    <source>
        <dbReference type="EMBL" id="KAL2069578.1"/>
    </source>
</evidence>
<dbReference type="EMBL" id="JAZHXI010000007">
    <property type="protein sequence ID" value="KAL2069578.1"/>
    <property type="molecule type" value="Genomic_DNA"/>
</dbReference>
<organism evidence="3 4">
    <name type="scientific">Oculimacula yallundae</name>
    <dbReference type="NCBI Taxonomy" id="86028"/>
    <lineage>
        <taxon>Eukaryota</taxon>
        <taxon>Fungi</taxon>
        <taxon>Dikarya</taxon>
        <taxon>Ascomycota</taxon>
        <taxon>Pezizomycotina</taxon>
        <taxon>Leotiomycetes</taxon>
        <taxon>Helotiales</taxon>
        <taxon>Ploettnerulaceae</taxon>
        <taxon>Oculimacula</taxon>
    </lineage>
</organism>
<dbReference type="PROSITE" id="PS00028">
    <property type="entry name" value="ZINC_FINGER_C2H2_1"/>
    <property type="match status" value="1"/>
</dbReference>
<feature type="compositionally biased region" description="Acidic residues" evidence="1">
    <location>
        <begin position="496"/>
        <end position="512"/>
    </location>
</feature>
<dbReference type="Proteomes" id="UP001595075">
    <property type="component" value="Unassembled WGS sequence"/>
</dbReference>
<gene>
    <name evidence="3" type="ORF">VTL71DRAFT_14257</name>
</gene>
<protein>
    <recommendedName>
        <fullName evidence="2">C2H2-type domain-containing protein</fullName>
    </recommendedName>
</protein>
<feature type="region of interest" description="Disordered" evidence="1">
    <location>
        <begin position="1"/>
        <end position="229"/>
    </location>
</feature>
<dbReference type="InterPro" id="IPR013087">
    <property type="entry name" value="Znf_C2H2_type"/>
</dbReference>